<evidence type="ECO:0000256" key="1">
    <source>
        <dbReference type="SAM" id="MobiDB-lite"/>
    </source>
</evidence>
<name>A0A9Q0T6R8_SALVM</name>
<dbReference type="Pfam" id="PF00195">
    <property type="entry name" value="Chal_sti_synt_N"/>
    <property type="match status" value="1"/>
</dbReference>
<proteinExistence type="predicted"/>
<organism evidence="3 4">
    <name type="scientific">Salix viminalis</name>
    <name type="common">Common osier</name>
    <name type="synonym">Basket willow</name>
    <dbReference type="NCBI Taxonomy" id="40686"/>
    <lineage>
        <taxon>Eukaryota</taxon>
        <taxon>Viridiplantae</taxon>
        <taxon>Streptophyta</taxon>
        <taxon>Embryophyta</taxon>
        <taxon>Tracheophyta</taxon>
        <taxon>Spermatophyta</taxon>
        <taxon>Magnoliopsida</taxon>
        <taxon>eudicotyledons</taxon>
        <taxon>Gunneridae</taxon>
        <taxon>Pentapetalae</taxon>
        <taxon>rosids</taxon>
        <taxon>fabids</taxon>
        <taxon>Malpighiales</taxon>
        <taxon>Salicaceae</taxon>
        <taxon>Saliceae</taxon>
        <taxon>Salix</taxon>
    </lineage>
</organism>
<dbReference type="InterPro" id="IPR001099">
    <property type="entry name" value="Chalcone/stilbene_synt_N"/>
</dbReference>
<dbReference type="OrthoDB" id="1500228at2759"/>
<feature type="domain" description="Chalcone/stilbene synthase N-terminal" evidence="2">
    <location>
        <begin position="5"/>
        <end position="122"/>
    </location>
</feature>
<comment type="caution">
    <text evidence="3">The sequence shown here is derived from an EMBL/GenBank/DDBJ whole genome shotgun (WGS) entry which is preliminary data.</text>
</comment>
<dbReference type="InterPro" id="IPR016039">
    <property type="entry name" value="Thiolase-like"/>
</dbReference>
<evidence type="ECO:0000313" key="4">
    <source>
        <dbReference type="Proteomes" id="UP001151529"/>
    </source>
</evidence>
<sequence length="140" mass="16002">MVTVDEIRKTQRAEGPATIMAIGTATPANCVDQSTYADYYFRITNSEHKTELKEKFKRMCEKSMIKKRYMHLTEEILKENPSVCEYMAPSLDARQDMVVVEVPKLGKEAAAKAIKEWGQPKVQSNTSGVLHNQRRRHARS</sequence>
<keyword evidence="4" id="KW-1185">Reference proteome</keyword>
<evidence type="ECO:0000259" key="2">
    <source>
        <dbReference type="Pfam" id="PF00195"/>
    </source>
</evidence>
<gene>
    <name evidence="3" type="ORF">OIU85_029104</name>
</gene>
<reference evidence="3" key="1">
    <citation type="submission" date="2022-11" db="EMBL/GenBank/DDBJ databases">
        <authorList>
            <person name="Hyden B.L."/>
            <person name="Feng K."/>
            <person name="Yates T."/>
            <person name="Jawdy S."/>
            <person name="Smart L.B."/>
            <person name="Muchero W."/>
        </authorList>
    </citation>
    <scope>NUCLEOTIDE SEQUENCE</scope>
    <source>
        <tissue evidence="3">Shoot tip</tissue>
    </source>
</reference>
<dbReference type="AlphaFoldDB" id="A0A9Q0T6R8"/>
<dbReference type="GO" id="GO:0030639">
    <property type="term" value="P:polyketide biosynthetic process"/>
    <property type="evidence" value="ECO:0007669"/>
    <property type="project" value="TreeGrafter"/>
</dbReference>
<protein>
    <submittedName>
        <fullName evidence="3">CHALCONE SYNTHASE 3</fullName>
    </submittedName>
</protein>
<dbReference type="Proteomes" id="UP001151529">
    <property type="component" value="Chromosome 3"/>
</dbReference>
<feature type="compositionally biased region" description="Polar residues" evidence="1">
    <location>
        <begin position="121"/>
        <end position="130"/>
    </location>
</feature>
<accession>A0A9Q0T6R8</accession>
<dbReference type="SUPFAM" id="SSF53901">
    <property type="entry name" value="Thiolase-like"/>
    <property type="match status" value="1"/>
</dbReference>
<feature type="region of interest" description="Disordered" evidence="1">
    <location>
        <begin position="116"/>
        <end position="140"/>
    </location>
</feature>
<dbReference type="PANTHER" id="PTHR11877">
    <property type="entry name" value="HYDROXYMETHYLGLUTARYL-COA SYNTHASE"/>
    <property type="match status" value="1"/>
</dbReference>
<dbReference type="PANTHER" id="PTHR11877:SF80">
    <property type="entry name" value="CHALCONE SYNTHASE 1"/>
    <property type="match status" value="1"/>
</dbReference>
<dbReference type="GO" id="GO:0016747">
    <property type="term" value="F:acyltransferase activity, transferring groups other than amino-acyl groups"/>
    <property type="evidence" value="ECO:0007669"/>
    <property type="project" value="InterPro"/>
</dbReference>
<evidence type="ECO:0000313" key="3">
    <source>
        <dbReference type="EMBL" id="KAJ6703097.1"/>
    </source>
</evidence>
<dbReference type="Gene3D" id="3.40.47.10">
    <property type="match status" value="1"/>
</dbReference>
<reference evidence="3" key="2">
    <citation type="journal article" date="2023" name="Int. J. Mol. Sci.">
        <title>De Novo Assembly and Annotation of 11 Diverse Shrub Willow (Salix) Genomes Reveals Novel Gene Organization in Sex-Linked Regions.</title>
        <authorList>
            <person name="Hyden B."/>
            <person name="Feng K."/>
            <person name="Yates T.B."/>
            <person name="Jawdy S."/>
            <person name="Cereghino C."/>
            <person name="Smart L.B."/>
            <person name="Muchero W."/>
        </authorList>
    </citation>
    <scope>NUCLEOTIDE SEQUENCE [LARGE SCALE GENOMIC DNA]</scope>
    <source>
        <tissue evidence="3">Shoot tip</tissue>
    </source>
</reference>
<dbReference type="InterPro" id="IPR011141">
    <property type="entry name" value="Polyketide_synthase_type-III"/>
</dbReference>
<dbReference type="EMBL" id="JAPFFL010000009">
    <property type="protein sequence ID" value="KAJ6703097.1"/>
    <property type="molecule type" value="Genomic_DNA"/>
</dbReference>